<dbReference type="Gene3D" id="3.30.420.10">
    <property type="entry name" value="Ribonuclease H-like superfamily/Ribonuclease H"/>
    <property type="match status" value="1"/>
</dbReference>
<dbReference type="AlphaFoldDB" id="A0A0K2VIU8"/>
<dbReference type="InterPro" id="IPR036397">
    <property type="entry name" value="RNaseH_sf"/>
</dbReference>
<protein>
    <submittedName>
        <fullName evidence="1">Putative LOC100569746 [Acyrthosiphon pisum]</fullName>
    </submittedName>
</protein>
<dbReference type="PANTHER" id="PTHR47326:SF1">
    <property type="entry name" value="HTH PSQ-TYPE DOMAIN-CONTAINING PROTEIN"/>
    <property type="match status" value="1"/>
</dbReference>
<proteinExistence type="predicted"/>
<name>A0A0K2VIU8_LEPSM</name>
<reference evidence="1" key="1">
    <citation type="submission" date="2014-05" db="EMBL/GenBank/DDBJ databases">
        <authorList>
            <person name="Chronopoulou M."/>
        </authorList>
    </citation>
    <scope>NUCLEOTIDE SEQUENCE</scope>
    <source>
        <tissue evidence="1">Whole organism</tissue>
    </source>
</reference>
<accession>A0A0K2VIU8</accession>
<sequence length="119" mass="13813">MDKTTRPRVRPVRSIENIAAVAESKKRARSCRYGQWLSGHVGRFFGFPNRKGRHRRHLFQQNGTTCHKANVTVDLLRTVFDNRIISRNGNINWPPRSCDLTPLDCFLWGTVKDKCYAIQ</sequence>
<organism evidence="1">
    <name type="scientific">Lepeophtheirus salmonis</name>
    <name type="common">Salmon louse</name>
    <name type="synonym">Caligus salmonis</name>
    <dbReference type="NCBI Taxonomy" id="72036"/>
    <lineage>
        <taxon>Eukaryota</taxon>
        <taxon>Metazoa</taxon>
        <taxon>Ecdysozoa</taxon>
        <taxon>Arthropoda</taxon>
        <taxon>Crustacea</taxon>
        <taxon>Multicrustacea</taxon>
        <taxon>Hexanauplia</taxon>
        <taxon>Copepoda</taxon>
        <taxon>Siphonostomatoida</taxon>
        <taxon>Caligidae</taxon>
        <taxon>Lepeophtheirus</taxon>
    </lineage>
</organism>
<dbReference type="EMBL" id="HACA01032998">
    <property type="protein sequence ID" value="CDW50359.1"/>
    <property type="molecule type" value="Transcribed_RNA"/>
</dbReference>
<evidence type="ECO:0000313" key="1">
    <source>
        <dbReference type="EMBL" id="CDW50359.1"/>
    </source>
</evidence>
<dbReference type="PANTHER" id="PTHR47326">
    <property type="entry name" value="TRANSPOSABLE ELEMENT TC3 TRANSPOSASE-LIKE PROTEIN"/>
    <property type="match status" value="1"/>
</dbReference>
<feature type="non-terminal residue" evidence="1">
    <location>
        <position position="119"/>
    </location>
</feature>
<dbReference type="GO" id="GO:0003676">
    <property type="term" value="F:nucleic acid binding"/>
    <property type="evidence" value="ECO:0007669"/>
    <property type="project" value="InterPro"/>
</dbReference>